<gene>
    <name evidence="3" type="ordered locus">Snas_3169</name>
</gene>
<dbReference type="Gene3D" id="3.30.470.20">
    <property type="entry name" value="ATP-grasp fold, B domain"/>
    <property type="match status" value="1"/>
</dbReference>
<feature type="domain" description="PEP-utilising enzyme mobile" evidence="1">
    <location>
        <begin position="772"/>
        <end position="841"/>
    </location>
</feature>
<dbReference type="SUPFAM" id="SSF52009">
    <property type="entry name" value="Phosphohistidine domain"/>
    <property type="match status" value="1"/>
</dbReference>
<dbReference type="AlphaFoldDB" id="D3QBF8"/>
<dbReference type="KEGG" id="sna:Snas_3169"/>
<dbReference type="Pfam" id="PF01326">
    <property type="entry name" value="PPDK_N"/>
    <property type="match status" value="1"/>
</dbReference>
<keyword evidence="3" id="KW-0808">Transferase</keyword>
<dbReference type="HOGENOM" id="CLU_005950_0_0_11"/>
<dbReference type="SUPFAM" id="SSF56059">
    <property type="entry name" value="Glutathione synthetase ATP-binding domain-like"/>
    <property type="match status" value="1"/>
</dbReference>
<sequence length="852" mass="89997">MPQHPLWLRLDAEAAATHNTGGKGASLAIMARAKLPVPQGFHVTTAAYESFTSGLNPHSIVAGIDVTDAKALAEACRTVAELLEAAPMPDAVAEAIAAGYATLSGAAVAVRSSATAEDLPEASFAGQMESYLNIVGVEAVTAAVKRCWLSLWTERAVEYRARNDIAADDVSMAVVVQELIDAEAAGVMFTANPVTGARDQIIINAAWGLGEAVVSGKVSADTITVDANSGAVVDQTIADKTVKTVRVDGGTVETDVPEDQRGLPVLDDEAAARLAALGARVVALYRQPMDIEWALADGAFTVLQARPITNLAAAPVAREEWNDSLNGDFLWTASNVAEAVPSIMTPITWSMTKNNLGAAMAIPGLGEHRVCGNIGGRLYINYSLLMGVAKALGMGSLMRKAGALAFGVPPAAAGMPRPPFSWWKTIRLVLPDARRFAAEVKHYQKNLDDYVAKFPARCDTARTAIAAATTVAELAEVWTNQCVGLGHDAPRMLAAGGRVNGNALAKLRPWLLKYVDDADANALVTGAHTTTESLASLGPLLGLRQLADGDIDADTYIARWGHRCPDEMEMYAPRPAEDPNWLDAQLAGLKDAPDVDALLARQTEAKDAAMKRFTANHPGKVAALAKRMNAATEAVRAREAARSEAVRVAWVTREFLLRLGEITGHGDDVFFCEFEEIEALLDGDDTATARVPARRATYDHYRTLPVYPTWIRGAFDPEAWAADPARRGDLAAPNAGAAARGDTVVGTAGSTGVVEGVARVVADMSQAHRIDVGDILVTKITNIGWTPVFPRLGAVVTDIGASLSHASIVARELGIPAVVGCGDATTRINDGDRVRVDGGNGTVEIVERGDVE</sequence>
<organism evidence="3 4">
    <name type="scientific">Stackebrandtia nassauensis (strain DSM 44728 / CIP 108903 / NRRL B-16338 / NBRC 102104 / LLR-40K-21)</name>
    <dbReference type="NCBI Taxonomy" id="446470"/>
    <lineage>
        <taxon>Bacteria</taxon>
        <taxon>Bacillati</taxon>
        <taxon>Actinomycetota</taxon>
        <taxon>Actinomycetes</taxon>
        <taxon>Glycomycetales</taxon>
        <taxon>Glycomycetaceae</taxon>
        <taxon>Stackebrandtia</taxon>
    </lineage>
</organism>
<evidence type="ECO:0000259" key="2">
    <source>
        <dbReference type="Pfam" id="PF01326"/>
    </source>
</evidence>
<accession>D3QBF8</accession>
<evidence type="ECO:0000313" key="3">
    <source>
        <dbReference type="EMBL" id="ADD42840.1"/>
    </source>
</evidence>
<dbReference type="GO" id="GO:0005524">
    <property type="term" value="F:ATP binding"/>
    <property type="evidence" value="ECO:0007669"/>
    <property type="project" value="InterPro"/>
</dbReference>
<dbReference type="InterPro" id="IPR051549">
    <property type="entry name" value="PEP_Utilizing_Enz"/>
</dbReference>
<reference evidence="3 4" key="1">
    <citation type="journal article" date="2009" name="Stand. Genomic Sci.">
        <title>Complete genome sequence of Stackebrandtia nassauensis type strain (LLR-40K-21).</title>
        <authorList>
            <person name="Munk C."/>
            <person name="Lapidus A."/>
            <person name="Copeland A."/>
            <person name="Jando M."/>
            <person name="Mayilraj S."/>
            <person name="Glavina Del Rio T."/>
            <person name="Nolan M."/>
            <person name="Chen F."/>
            <person name="Lucas S."/>
            <person name="Tice H."/>
            <person name="Cheng J.F."/>
            <person name="Han C."/>
            <person name="Detter J.C."/>
            <person name="Bruce D."/>
            <person name="Goodwin L."/>
            <person name="Chain P."/>
            <person name="Pitluck S."/>
            <person name="Goker M."/>
            <person name="Ovchinikova G."/>
            <person name="Pati A."/>
            <person name="Ivanova N."/>
            <person name="Mavromatis K."/>
            <person name="Chen A."/>
            <person name="Palaniappan K."/>
            <person name="Land M."/>
            <person name="Hauser L."/>
            <person name="Chang Y.J."/>
            <person name="Jeffries C.D."/>
            <person name="Bristow J."/>
            <person name="Eisen J.A."/>
            <person name="Markowitz V."/>
            <person name="Hugenholtz P."/>
            <person name="Kyrpides N.C."/>
            <person name="Klenk H.P."/>
        </authorList>
    </citation>
    <scope>NUCLEOTIDE SEQUENCE [LARGE SCALE GENOMIC DNA]</scope>
    <source>
        <strain evidence="4">DSM 44728 / CIP 108903 / NRRL B-16338 / NBRC 102104 / LLR-40K-21</strain>
    </source>
</reference>
<dbReference type="eggNOG" id="COG0574">
    <property type="taxonomic scope" value="Bacteria"/>
</dbReference>
<keyword evidence="4" id="KW-1185">Reference proteome</keyword>
<dbReference type="InterPro" id="IPR002192">
    <property type="entry name" value="PPDK_AMP/ATP-bd"/>
</dbReference>
<dbReference type="GO" id="GO:0016301">
    <property type="term" value="F:kinase activity"/>
    <property type="evidence" value="ECO:0007669"/>
    <property type="project" value="UniProtKB-KW"/>
</dbReference>
<dbReference type="OrthoDB" id="9765468at2"/>
<protein>
    <submittedName>
        <fullName evidence="3">Pyruvate phosphate dikinase PEP/pyruvate-binding protein</fullName>
    </submittedName>
</protein>
<name>D3QBF8_STANL</name>
<feature type="domain" description="Pyruvate phosphate dikinase AMP/ATP-binding" evidence="2">
    <location>
        <begin position="20"/>
        <end position="320"/>
    </location>
</feature>
<dbReference type="RefSeq" id="WP_013018411.1">
    <property type="nucleotide sequence ID" value="NC_013947.1"/>
</dbReference>
<dbReference type="InterPro" id="IPR013815">
    <property type="entry name" value="ATP_grasp_subdomain_1"/>
</dbReference>
<dbReference type="PANTHER" id="PTHR43615">
    <property type="entry name" value="PHOSPHOENOLPYRUVATE SYNTHASE-RELATED"/>
    <property type="match status" value="1"/>
</dbReference>
<evidence type="ECO:0000313" key="4">
    <source>
        <dbReference type="Proteomes" id="UP000000844"/>
    </source>
</evidence>
<dbReference type="PANTHER" id="PTHR43615:SF1">
    <property type="entry name" value="PPDK_N DOMAIN-CONTAINING PROTEIN"/>
    <property type="match status" value="1"/>
</dbReference>
<keyword evidence="3" id="KW-0418">Kinase</keyword>
<keyword evidence="3" id="KW-0670">Pyruvate</keyword>
<dbReference type="Proteomes" id="UP000000844">
    <property type="component" value="Chromosome"/>
</dbReference>
<dbReference type="InterPro" id="IPR036637">
    <property type="entry name" value="Phosphohistidine_dom_sf"/>
</dbReference>
<dbReference type="EMBL" id="CP001778">
    <property type="protein sequence ID" value="ADD42840.1"/>
    <property type="molecule type" value="Genomic_DNA"/>
</dbReference>
<dbReference type="STRING" id="446470.Snas_3169"/>
<dbReference type="Gene3D" id="3.50.30.10">
    <property type="entry name" value="Phosphohistidine domain"/>
    <property type="match status" value="1"/>
</dbReference>
<proteinExistence type="predicted"/>
<dbReference type="InterPro" id="IPR008279">
    <property type="entry name" value="PEP-util_enz_mobile_dom"/>
</dbReference>
<dbReference type="eggNOG" id="COG1080">
    <property type="taxonomic scope" value="Bacteria"/>
</dbReference>
<evidence type="ECO:0000259" key="1">
    <source>
        <dbReference type="Pfam" id="PF00391"/>
    </source>
</evidence>
<dbReference type="Gene3D" id="3.30.1490.20">
    <property type="entry name" value="ATP-grasp fold, A domain"/>
    <property type="match status" value="1"/>
</dbReference>
<dbReference type="Pfam" id="PF00391">
    <property type="entry name" value="PEP-utilizers"/>
    <property type="match status" value="1"/>
</dbReference>